<protein>
    <submittedName>
        <fullName evidence="1">Uncharacterized protein</fullName>
    </submittedName>
</protein>
<keyword evidence="2" id="KW-1185">Reference proteome</keyword>
<evidence type="ECO:0000313" key="1">
    <source>
        <dbReference type="EMBL" id="GAA4650342.1"/>
    </source>
</evidence>
<proteinExistence type="predicted"/>
<comment type="caution">
    <text evidence="1">The sequence shown here is derived from an EMBL/GenBank/DDBJ whole genome shotgun (WGS) entry which is preliminary data.</text>
</comment>
<sequence>MTIKTLFDSNKDIYRAIEKVITYGVSQEERLKAEISEYVVTENIEEQFKNCSPKCSPQWKPVDKTK</sequence>
<dbReference type="EMBL" id="BAABFL010000387">
    <property type="protein sequence ID" value="GAA4650342.1"/>
    <property type="molecule type" value="Genomic_DNA"/>
</dbReference>
<evidence type="ECO:0000313" key="2">
    <source>
        <dbReference type="Proteomes" id="UP001500604"/>
    </source>
</evidence>
<reference evidence="2" key="1">
    <citation type="journal article" date="2019" name="Int. J. Syst. Evol. Microbiol.">
        <title>The Global Catalogue of Microorganisms (GCM) 10K type strain sequencing project: providing services to taxonomists for standard genome sequencing and annotation.</title>
        <authorList>
            <consortium name="The Broad Institute Genomics Platform"/>
            <consortium name="The Broad Institute Genome Sequencing Center for Infectious Disease"/>
            <person name="Wu L."/>
            <person name="Ma J."/>
        </authorList>
    </citation>
    <scope>NUCLEOTIDE SEQUENCE [LARGE SCALE GENOMIC DNA]</scope>
    <source>
        <strain evidence="2">JCM 17805</strain>
    </source>
</reference>
<accession>A0ABP8V5Y6</accession>
<gene>
    <name evidence="1" type="ORF">GCM10023116_26250</name>
</gene>
<name>A0ABP8V5Y6_9GAMM</name>
<dbReference type="RefSeq" id="WP_345196500.1">
    <property type="nucleotide sequence ID" value="NZ_BAABFL010000387.1"/>
</dbReference>
<dbReference type="Proteomes" id="UP001500604">
    <property type="component" value="Unassembled WGS sequence"/>
</dbReference>
<organism evidence="1 2">
    <name type="scientific">Kistimonas scapharcae</name>
    <dbReference type="NCBI Taxonomy" id="1036133"/>
    <lineage>
        <taxon>Bacteria</taxon>
        <taxon>Pseudomonadati</taxon>
        <taxon>Pseudomonadota</taxon>
        <taxon>Gammaproteobacteria</taxon>
        <taxon>Oceanospirillales</taxon>
        <taxon>Endozoicomonadaceae</taxon>
        <taxon>Kistimonas</taxon>
    </lineage>
</organism>